<dbReference type="Proteomes" id="UP001596310">
    <property type="component" value="Unassembled WGS sequence"/>
</dbReference>
<evidence type="ECO:0000313" key="8">
    <source>
        <dbReference type="Proteomes" id="UP001596310"/>
    </source>
</evidence>
<protein>
    <submittedName>
        <fullName evidence="7">Peptide ABC transporter substrate-binding protein</fullName>
    </submittedName>
</protein>
<reference evidence="8" key="1">
    <citation type="journal article" date="2019" name="Int. J. Syst. Evol. Microbiol.">
        <title>The Global Catalogue of Microorganisms (GCM) 10K type strain sequencing project: providing services to taxonomists for standard genome sequencing and annotation.</title>
        <authorList>
            <consortium name="The Broad Institute Genomics Platform"/>
            <consortium name="The Broad Institute Genome Sequencing Center for Infectious Disease"/>
            <person name="Wu L."/>
            <person name="Ma J."/>
        </authorList>
    </citation>
    <scope>NUCLEOTIDE SEQUENCE [LARGE SCALE GENOMIC DNA]</scope>
    <source>
        <strain evidence="8">CCM 8897</strain>
    </source>
</reference>
<comment type="similarity">
    <text evidence="2">Belongs to the bacterial solute-binding protein 5 family.</text>
</comment>
<evidence type="ECO:0000256" key="4">
    <source>
        <dbReference type="ARBA" id="ARBA00022729"/>
    </source>
</evidence>
<sequence length="659" mass="71745">MKNSKKGLLAVALISVALLGACGNKKAATTGGNSVIPETSTTQYNYVYGTDPDNFDYTVSMRNTNSSHYANFIDGLVENDRYGQIKPDLATSWKVSDDGLTYTYKIRKGVKWVDSEGNEYATVKAEDWVTALKHAVAAKSETLYVVQGSIKGLDDYVNGKTTDFSTVGVKAVDDYTLEYTLNQPETYWNSKLTYGIMFPVNAKFLKEKGSDFGKPKADAILYNGAYTLANFTSKSVIEYAANKSYWDKKNVHVKDVKLTYNDGSNPDGLYKSFKKGDFTASRVYPNSAGYDQVVKDVKNDINWSDQDASVYNFTFNLDRKAYGATSKKTDSLKSDTKKAILNKSFRQAIQAAFDKGAYNAQVNGKEGETKSLRNEMTPPAFVSVDGQDYGKQVETDLAALDSDAWGAVNLADAQDATYNVDRAKKLFAQAKKELKAAGVAFPIHLDLPVDQKAQLSLNQSKSFKSSVEKSLGTSNVVIDIQMLSEDKYLAATYQATTGAAADFDISNASGWSPDYDDPSSYLDIYDPNGGTMLTTLGIEPGADKNAAAKKAAGLDTYATLLAKAEAITDDTNARYKAFAAAEAQLLDSTVQIPVFSLGGSPSVSKVVPYTAPFAWSGLGSSKFKFMKIQASPVTITQKTKAKKAWEKKRAEIAKEAAKE</sequence>
<proteinExistence type="inferred from homology"/>
<dbReference type="PROSITE" id="PS51257">
    <property type="entry name" value="PROKAR_LIPOPROTEIN"/>
    <property type="match status" value="1"/>
</dbReference>
<name>A0ABW1UKE3_9LACO</name>
<keyword evidence="8" id="KW-1185">Reference proteome</keyword>
<comment type="subcellular location">
    <subcellularLocation>
        <location evidence="1">Cell membrane</location>
        <topology evidence="1">Lipid-anchor</topology>
    </subcellularLocation>
</comment>
<feature type="domain" description="Solute-binding protein family 5" evidence="6">
    <location>
        <begin position="84"/>
        <end position="528"/>
    </location>
</feature>
<dbReference type="EMBL" id="JBHSSM010000007">
    <property type="protein sequence ID" value="MFC6314394.1"/>
    <property type="molecule type" value="Genomic_DNA"/>
</dbReference>
<evidence type="ECO:0000256" key="2">
    <source>
        <dbReference type="ARBA" id="ARBA00005695"/>
    </source>
</evidence>
<dbReference type="InterPro" id="IPR023765">
    <property type="entry name" value="SBP_5_CS"/>
</dbReference>
<dbReference type="PROSITE" id="PS01040">
    <property type="entry name" value="SBP_BACTERIAL_5"/>
    <property type="match status" value="1"/>
</dbReference>
<dbReference type="RefSeq" id="WP_125599618.1">
    <property type="nucleotide sequence ID" value="NZ_JBHSSM010000007.1"/>
</dbReference>
<evidence type="ECO:0000256" key="3">
    <source>
        <dbReference type="ARBA" id="ARBA00022448"/>
    </source>
</evidence>
<keyword evidence="4 5" id="KW-0732">Signal</keyword>
<dbReference type="Pfam" id="PF00496">
    <property type="entry name" value="SBP_bac_5"/>
    <property type="match status" value="1"/>
</dbReference>
<dbReference type="Gene3D" id="3.90.76.10">
    <property type="entry name" value="Dipeptide-binding Protein, Domain 1"/>
    <property type="match status" value="1"/>
</dbReference>
<dbReference type="InterPro" id="IPR000914">
    <property type="entry name" value="SBP_5_dom"/>
</dbReference>
<comment type="caution">
    <text evidence="7">The sequence shown here is derived from an EMBL/GenBank/DDBJ whole genome shotgun (WGS) entry which is preliminary data.</text>
</comment>
<dbReference type="Gene3D" id="3.40.190.10">
    <property type="entry name" value="Periplasmic binding protein-like II"/>
    <property type="match status" value="1"/>
</dbReference>
<evidence type="ECO:0000256" key="5">
    <source>
        <dbReference type="SAM" id="SignalP"/>
    </source>
</evidence>
<feature type="signal peptide" evidence="5">
    <location>
        <begin position="1"/>
        <end position="27"/>
    </location>
</feature>
<evidence type="ECO:0000259" key="6">
    <source>
        <dbReference type="Pfam" id="PF00496"/>
    </source>
</evidence>
<dbReference type="PANTHER" id="PTHR30290:SF10">
    <property type="entry name" value="PERIPLASMIC OLIGOPEPTIDE-BINDING PROTEIN-RELATED"/>
    <property type="match status" value="1"/>
</dbReference>
<accession>A0ABW1UKE3</accession>
<evidence type="ECO:0000313" key="7">
    <source>
        <dbReference type="EMBL" id="MFC6314394.1"/>
    </source>
</evidence>
<dbReference type="CDD" id="cd08504">
    <property type="entry name" value="PBP2_OppA"/>
    <property type="match status" value="1"/>
</dbReference>
<dbReference type="SUPFAM" id="SSF53850">
    <property type="entry name" value="Periplasmic binding protein-like II"/>
    <property type="match status" value="1"/>
</dbReference>
<evidence type="ECO:0000256" key="1">
    <source>
        <dbReference type="ARBA" id="ARBA00004193"/>
    </source>
</evidence>
<dbReference type="PANTHER" id="PTHR30290">
    <property type="entry name" value="PERIPLASMIC BINDING COMPONENT OF ABC TRANSPORTER"/>
    <property type="match status" value="1"/>
</dbReference>
<organism evidence="7 8">
    <name type="scientific">Lapidilactobacillus achengensis</name>
    <dbReference type="NCBI Taxonomy" id="2486000"/>
    <lineage>
        <taxon>Bacteria</taxon>
        <taxon>Bacillati</taxon>
        <taxon>Bacillota</taxon>
        <taxon>Bacilli</taxon>
        <taxon>Lactobacillales</taxon>
        <taxon>Lactobacillaceae</taxon>
        <taxon>Lapidilactobacillus</taxon>
    </lineage>
</organism>
<keyword evidence="3" id="KW-0813">Transport</keyword>
<dbReference type="InterPro" id="IPR039424">
    <property type="entry name" value="SBP_5"/>
</dbReference>
<dbReference type="Gene3D" id="3.10.105.10">
    <property type="entry name" value="Dipeptide-binding Protein, Domain 3"/>
    <property type="match status" value="1"/>
</dbReference>
<feature type="chain" id="PRO_5045535816" evidence="5">
    <location>
        <begin position="28"/>
        <end position="659"/>
    </location>
</feature>
<gene>
    <name evidence="7" type="ORF">ACFQHW_02290</name>
</gene>